<sequence length="155" mass="18232">ENEKCCYTIRAGLKRATFVLLEEPVIDEIVIEEYDDERRNRLVDIRNEHNEEHIPDIQIVNEDLKGYRHKFDCIDKTIKVNDNEDSKCEINKKYCNVPDDEKRAIVGIDNHQWDELKIEIDQMLLTLRNNIDSGSSTVKDKYKAPISYQMLMCGI</sequence>
<dbReference type="Proteomes" id="UP000789920">
    <property type="component" value="Unassembled WGS sequence"/>
</dbReference>
<evidence type="ECO:0000313" key="2">
    <source>
        <dbReference type="Proteomes" id="UP000789920"/>
    </source>
</evidence>
<protein>
    <submittedName>
        <fullName evidence="1">23332_t:CDS:1</fullName>
    </submittedName>
</protein>
<organism evidence="1 2">
    <name type="scientific">Racocetra persica</name>
    <dbReference type="NCBI Taxonomy" id="160502"/>
    <lineage>
        <taxon>Eukaryota</taxon>
        <taxon>Fungi</taxon>
        <taxon>Fungi incertae sedis</taxon>
        <taxon>Mucoromycota</taxon>
        <taxon>Glomeromycotina</taxon>
        <taxon>Glomeromycetes</taxon>
        <taxon>Diversisporales</taxon>
        <taxon>Gigasporaceae</taxon>
        <taxon>Racocetra</taxon>
    </lineage>
</organism>
<evidence type="ECO:0000313" key="1">
    <source>
        <dbReference type="EMBL" id="CAG8719053.1"/>
    </source>
</evidence>
<name>A0ACA9PQN9_9GLOM</name>
<keyword evidence="2" id="KW-1185">Reference proteome</keyword>
<accession>A0ACA9PQN9</accession>
<reference evidence="1" key="1">
    <citation type="submission" date="2021-06" db="EMBL/GenBank/DDBJ databases">
        <authorList>
            <person name="Kallberg Y."/>
            <person name="Tangrot J."/>
            <person name="Rosling A."/>
        </authorList>
    </citation>
    <scope>NUCLEOTIDE SEQUENCE</scope>
    <source>
        <strain evidence="1">MA461A</strain>
    </source>
</reference>
<gene>
    <name evidence="1" type="ORF">RPERSI_LOCUS11136</name>
</gene>
<proteinExistence type="predicted"/>
<comment type="caution">
    <text evidence="1">The sequence shown here is derived from an EMBL/GenBank/DDBJ whole genome shotgun (WGS) entry which is preliminary data.</text>
</comment>
<dbReference type="EMBL" id="CAJVQC010022652">
    <property type="protein sequence ID" value="CAG8719053.1"/>
    <property type="molecule type" value="Genomic_DNA"/>
</dbReference>
<feature type="non-terminal residue" evidence="1">
    <location>
        <position position="1"/>
    </location>
</feature>